<name>A0A2T0MFS0_9FLAO</name>
<proteinExistence type="predicted"/>
<gene>
    <name evidence="5" type="ORF">CLV81_0425</name>
</gene>
<evidence type="ECO:0000256" key="3">
    <source>
        <dbReference type="ARBA" id="ARBA00023163"/>
    </source>
</evidence>
<dbReference type="SMART" id="SM00342">
    <property type="entry name" value="HTH_ARAC"/>
    <property type="match status" value="1"/>
</dbReference>
<dbReference type="PANTHER" id="PTHR46796">
    <property type="entry name" value="HTH-TYPE TRANSCRIPTIONAL ACTIVATOR RHAS-RELATED"/>
    <property type="match status" value="1"/>
</dbReference>
<dbReference type="GO" id="GO:0043565">
    <property type="term" value="F:sequence-specific DNA binding"/>
    <property type="evidence" value="ECO:0007669"/>
    <property type="project" value="InterPro"/>
</dbReference>
<evidence type="ECO:0000259" key="4">
    <source>
        <dbReference type="PROSITE" id="PS01124"/>
    </source>
</evidence>
<keyword evidence="1" id="KW-0805">Transcription regulation</keyword>
<protein>
    <submittedName>
        <fullName evidence="5">Helix-turn-helix protein</fullName>
    </submittedName>
</protein>
<dbReference type="OrthoDB" id="323290at2"/>
<dbReference type="InterPro" id="IPR018060">
    <property type="entry name" value="HTH_AraC"/>
</dbReference>
<dbReference type="RefSeq" id="WP_106143406.1">
    <property type="nucleotide sequence ID" value="NZ_PVYX01000001.1"/>
</dbReference>
<evidence type="ECO:0000256" key="2">
    <source>
        <dbReference type="ARBA" id="ARBA00023125"/>
    </source>
</evidence>
<evidence type="ECO:0000256" key="1">
    <source>
        <dbReference type="ARBA" id="ARBA00023015"/>
    </source>
</evidence>
<dbReference type="InterPro" id="IPR050204">
    <property type="entry name" value="AraC_XylS_family_regulators"/>
</dbReference>
<keyword evidence="3" id="KW-0804">Transcription</keyword>
<evidence type="ECO:0000313" key="6">
    <source>
        <dbReference type="Proteomes" id="UP000237640"/>
    </source>
</evidence>
<keyword evidence="6" id="KW-1185">Reference proteome</keyword>
<sequence length="267" mass="31221">MVYEPQLSEVQKHIDHYWILSASDLLALNSTQMFAYPGITPDMIIVLDGHYSLSYQGKNFRSNRGLLFSFIHEKVHIDFSSLKRCIVVKFKSRAISSLKPFIRACADTIMRNSVAFTEDVFGFGMQRLNDYLKACDPKLLVSELDSWFAQRYRKEDEGFIVEMSQEVSMDCDLSTIMHATGYSYSTLERYFKKETGLTPKAFQTLQRFKKVLRELSTTKNHDWQHYVLQHGYYDQSHFIKEMKRFTGHSPSVLVQMPSFIELRPHYS</sequence>
<feature type="domain" description="HTH araC/xylS-type" evidence="4">
    <location>
        <begin position="157"/>
        <end position="256"/>
    </location>
</feature>
<keyword evidence="2" id="KW-0238">DNA-binding</keyword>
<dbReference type="Pfam" id="PF12833">
    <property type="entry name" value="HTH_18"/>
    <property type="match status" value="1"/>
</dbReference>
<dbReference type="PROSITE" id="PS01124">
    <property type="entry name" value="HTH_ARAC_FAMILY_2"/>
    <property type="match status" value="1"/>
</dbReference>
<evidence type="ECO:0000313" key="5">
    <source>
        <dbReference type="EMBL" id="PRX56428.1"/>
    </source>
</evidence>
<dbReference type="EMBL" id="PVYX01000001">
    <property type="protein sequence ID" value="PRX56428.1"/>
    <property type="molecule type" value="Genomic_DNA"/>
</dbReference>
<dbReference type="PANTHER" id="PTHR46796:SF13">
    <property type="entry name" value="HTH-TYPE TRANSCRIPTIONAL ACTIVATOR RHAS"/>
    <property type="match status" value="1"/>
</dbReference>
<reference evidence="5 6" key="1">
    <citation type="submission" date="2018-03" db="EMBL/GenBank/DDBJ databases">
        <title>Genomic Encyclopedia of Archaeal and Bacterial Type Strains, Phase II (KMG-II): from individual species to whole genera.</title>
        <authorList>
            <person name="Goeker M."/>
        </authorList>
    </citation>
    <scope>NUCLEOTIDE SEQUENCE [LARGE SCALE GENOMIC DNA]</scope>
    <source>
        <strain evidence="5 6">DSM 25027</strain>
    </source>
</reference>
<organism evidence="5 6">
    <name type="scientific">Flagellimonas meridianipacifica</name>
    <dbReference type="NCBI Taxonomy" id="1080225"/>
    <lineage>
        <taxon>Bacteria</taxon>
        <taxon>Pseudomonadati</taxon>
        <taxon>Bacteroidota</taxon>
        <taxon>Flavobacteriia</taxon>
        <taxon>Flavobacteriales</taxon>
        <taxon>Flavobacteriaceae</taxon>
        <taxon>Flagellimonas</taxon>
    </lineage>
</organism>
<dbReference type="AlphaFoldDB" id="A0A2T0MFS0"/>
<dbReference type="Gene3D" id="1.10.10.60">
    <property type="entry name" value="Homeodomain-like"/>
    <property type="match status" value="1"/>
</dbReference>
<dbReference type="GO" id="GO:0003700">
    <property type="term" value="F:DNA-binding transcription factor activity"/>
    <property type="evidence" value="ECO:0007669"/>
    <property type="project" value="InterPro"/>
</dbReference>
<accession>A0A2T0MFS0</accession>
<dbReference type="Proteomes" id="UP000237640">
    <property type="component" value="Unassembled WGS sequence"/>
</dbReference>
<comment type="caution">
    <text evidence="5">The sequence shown here is derived from an EMBL/GenBank/DDBJ whole genome shotgun (WGS) entry which is preliminary data.</text>
</comment>